<dbReference type="InterPro" id="IPR003806">
    <property type="entry name" value="ATP-grasp_PylC-type"/>
</dbReference>
<sequence>MRILFTGVGRRIELLQAFKCAALVLNKELKIYGADIAGTAPALAYCDYTRKVVAMKDEQYINNLLDICLADSIDLLIPTIDTDLLVLSENKEKFEKIGTRVMISSPEMIRNCRDKNLTSQFFVNCGLCAPIPVNNWMDYHAGYPAFIKPKDGSSSINTFKVENVEELEMYAGQVEDYIVQPFVSGIEYTIDIFCDWKGKPVSIVPRERIQVRAGEVLKTQICMDEKMIAEARELCEKFKPCGPITVQLIRDENGNDWFIEINPRFGGGAPLSMKAGARSAEAILRMLEGEEIEYISDIADNAVYSRYDQSVCITEGETQIKGVIFDLDDTLYSEKEYVKSGFKAVSDYLGGGYENELWHYFKSGKQAIDELLKECGKEKQKAVVLEIYRSHIPTIHLYDGVVELITQLRNSGIKIGIITDGRSKGQRNKIQALGLENMVDDIIVTDELGGIQFRKPCDIAFRIMQTKWKLPMNQIIYVGDNPTKDFQAPQQLGMKIVWLKNEDGVYYDPMNSYSCQYQASNMELLSNYLLRWSNGYRE</sequence>
<dbReference type="PROSITE" id="PS50975">
    <property type="entry name" value="ATP_GRASP"/>
    <property type="match status" value="1"/>
</dbReference>
<protein>
    <submittedName>
        <fullName evidence="7">HAD hydrolase, family IA, variant 1</fullName>
    </submittedName>
</protein>
<dbReference type="Pfam" id="PF21360">
    <property type="entry name" value="PylC-like_N"/>
    <property type="match status" value="1"/>
</dbReference>
<dbReference type="Pfam" id="PF02655">
    <property type="entry name" value="ATP-grasp_3"/>
    <property type="match status" value="1"/>
</dbReference>
<dbReference type="InterPro" id="IPR006439">
    <property type="entry name" value="HAD-SF_hydro_IA"/>
</dbReference>
<accession>E9S8K0</accession>
<dbReference type="GO" id="GO:0044281">
    <property type="term" value="P:small molecule metabolic process"/>
    <property type="evidence" value="ECO:0007669"/>
    <property type="project" value="UniProtKB-ARBA"/>
</dbReference>
<evidence type="ECO:0000256" key="1">
    <source>
        <dbReference type="ARBA" id="ARBA00001946"/>
    </source>
</evidence>
<dbReference type="PANTHER" id="PTHR46470:SF2">
    <property type="entry name" value="GLYCERALDEHYDE 3-PHOSPHATE PHOSPHATASE"/>
    <property type="match status" value="1"/>
</dbReference>
<dbReference type="PRINTS" id="PR00413">
    <property type="entry name" value="HADHALOGNASE"/>
</dbReference>
<evidence type="ECO:0000256" key="5">
    <source>
        <dbReference type="PROSITE-ProRule" id="PRU00409"/>
    </source>
</evidence>
<dbReference type="PANTHER" id="PTHR46470">
    <property type="entry name" value="N-ACYLNEURAMINATE-9-PHOSPHATASE"/>
    <property type="match status" value="1"/>
</dbReference>
<dbReference type="InterPro" id="IPR051400">
    <property type="entry name" value="HAD-like_hydrolase"/>
</dbReference>
<dbReference type="eggNOG" id="COG2232">
    <property type="taxonomic scope" value="Bacteria"/>
</dbReference>
<comment type="cofactor">
    <cofactor evidence="1">
        <name>Mg(2+)</name>
        <dbReference type="ChEBI" id="CHEBI:18420"/>
    </cofactor>
</comment>
<dbReference type="STRING" id="246199.CUS_5339"/>
<evidence type="ECO:0000256" key="3">
    <source>
        <dbReference type="ARBA" id="ARBA00022801"/>
    </source>
</evidence>
<dbReference type="SUPFAM" id="SSF56059">
    <property type="entry name" value="Glutathione synthetase ATP-binding domain-like"/>
    <property type="match status" value="1"/>
</dbReference>
<dbReference type="GO" id="GO:0005524">
    <property type="term" value="F:ATP binding"/>
    <property type="evidence" value="ECO:0007669"/>
    <property type="project" value="UniProtKB-UniRule"/>
</dbReference>
<keyword evidence="5" id="KW-0067">ATP-binding</keyword>
<name>E9S8K0_RUMAL</name>
<reference evidence="7 8" key="1">
    <citation type="submission" date="2011-02" db="EMBL/GenBank/DDBJ databases">
        <authorList>
            <person name="Nelson K.E."/>
            <person name="Sutton G."/>
            <person name="Torralba M."/>
            <person name="Durkin S."/>
            <person name="Harkins D."/>
            <person name="Montgomery R."/>
            <person name="Ziemer C."/>
            <person name="Klaassens E."/>
            <person name="Ocuiv P."/>
            <person name="Morrison M."/>
        </authorList>
    </citation>
    <scope>NUCLEOTIDE SEQUENCE [LARGE SCALE GENOMIC DNA]</scope>
    <source>
        <strain evidence="7 8">8</strain>
    </source>
</reference>
<feature type="domain" description="ATP-grasp" evidence="6">
    <location>
        <begin position="115"/>
        <end position="288"/>
    </location>
</feature>
<dbReference type="Gene3D" id="3.40.50.1000">
    <property type="entry name" value="HAD superfamily/HAD-like"/>
    <property type="match status" value="1"/>
</dbReference>
<dbReference type="eggNOG" id="COG1011">
    <property type="taxonomic scope" value="Bacteria"/>
</dbReference>
<keyword evidence="4" id="KW-0460">Magnesium</keyword>
<dbReference type="EMBL" id="ADKM02000024">
    <property type="protein sequence ID" value="EGC04399.1"/>
    <property type="molecule type" value="Genomic_DNA"/>
</dbReference>
<evidence type="ECO:0000313" key="8">
    <source>
        <dbReference type="Proteomes" id="UP000004259"/>
    </source>
</evidence>
<dbReference type="NCBIfam" id="TIGR01549">
    <property type="entry name" value="HAD-SF-IA-v1"/>
    <property type="match status" value="1"/>
</dbReference>
<dbReference type="Gene3D" id="1.10.150.520">
    <property type="match status" value="1"/>
</dbReference>
<dbReference type="AlphaFoldDB" id="E9S8K0"/>
<dbReference type="InterPro" id="IPR041492">
    <property type="entry name" value="HAD_2"/>
</dbReference>
<dbReference type="Pfam" id="PF13419">
    <property type="entry name" value="HAD_2"/>
    <property type="match status" value="1"/>
</dbReference>
<keyword evidence="8" id="KW-1185">Reference proteome</keyword>
<dbReference type="OrthoDB" id="9808602at2"/>
<dbReference type="GO" id="GO:0046872">
    <property type="term" value="F:metal ion binding"/>
    <property type="evidence" value="ECO:0007669"/>
    <property type="project" value="UniProtKB-KW"/>
</dbReference>
<dbReference type="InterPro" id="IPR036412">
    <property type="entry name" value="HAD-like_sf"/>
</dbReference>
<dbReference type="SUPFAM" id="SSF56784">
    <property type="entry name" value="HAD-like"/>
    <property type="match status" value="1"/>
</dbReference>
<evidence type="ECO:0000313" key="7">
    <source>
        <dbReference type="EMBL" id="EGC04399.1"/>
    </source>
</evidence>
<dbReference type="Gene3D" id="3.30.470.20">
    <property type="entry name" value="ATP-grasp fold, B domain"/>
    <property type="match status" value="1"/>
</dbReference>
<dbReference type="InterPro" id="IPR011761">
    <property type="entry name" value="ATP-grasp"/>
</dbReference>
<keyword evidence="5" id="KW-0547">Nucleotide-binding</keyword>
<dbReference type="SFLD" id="SFLDG01129">
    <property type="entry name" value="C1.5:_HAD__Beta-PGM__Phosphata"/>
    <property type="match status" value="1"/>
</dbReference>
<dbReference type="InterPro" id="IPR048764">
    <property type="entry name" value="PylC_N"/>
</dbReference>
<dbReference type="GO" id="GO:0016791">
    <property type="term" value="F:phosphatase activity"/>
    <property type="evidence" value="ECO:0007669"/>
    <property type="project" value="TreeGrafter"/>
</dbReference>
<dbReference type="Gene3D" id="3.30.1490.20">
    <property type="entry name" value="ATP-grasp fold, A domain"/>
    <property type="match status" value="1"/>
</dbReference>
<dbReference type="InterPro" id="IPR023214">
    <property type="entry name" value="HAD_sf"/>
</dbReference>
<proteinExistence type="predicted"/>
<dbReference type="SFLD" id="SFLDS00003">
    <property type="entry name" value="Haloacid_Dehalogenase"/>
    <property type="match status" value="1"/>
</dbReference>
<evidence type="ECO:0000256" key="2">
    <source>
        <dbReference type="ARBA" id="ARBA00022723"/>
    </source>
</evidence>
<dbReference type="Gene3D" id="3.40.50.20">
    <property type="match status" value="1"/>
</dbReference>
<dbReference type="InterPro" id="IPR013815">
    <property type="entry name" value="ATP_grasp_subdomain_1"/>
</dbReference>
<gene>
    <name evidence="7" type="ORF">CUS_5339</name>
</gene>
<evidence type="ECO:0000259" key="6">
    <source>
        <dbReference type="PROSITE" id="PS50975"/>
    </source>
</evidence>
<keyword evidence="3 7" id="KW-0378">Hydrolase</keyword>
<comment type="caution">
    <text evidence="7">The sequence shown here is derived from an EMBL/GenBank/DDBJ whole genome shotgun (WGS) entry which is preliminary data.</text>
</comment>
<dbReference type="Proteomes" id="UP000004259">
    <property type="component" value="Unassembled WGS sequence"/>
</dbReference>
<evidence type="ECO:0000256" key="4">
    <source>
        <dbReference type="ARBA" id="ARBA00022842"/>
    </source>
</evidence>
<keyword evidence="2" id="KW-0479">Metal-binding</keyword>
<organism evidence="7 8">
    <name type="scientific">Ruminococcus albus 8</name>
    <dbReference type="NCBI Taxonomy" id="246199"/>
    <lineage>
        <taxon>Bacteria</taxon>
        <taxon>Bacillati</taxon>
        <taxon>Bacillota</taxon>
        <taxon>Clostridia</taxon>
        <taxon>Eubacteriales</taxon>
        <taxon>Oscillospiraceae</taxon>
        <taxon>Ruminococcus</taxon>
    </lineage>
</organism>